<evidence type="ECO:0000313" key="6">
    <source>
        <dbReference type="EMBL" id="MBI5168162.1"/>
    </source>
</evidence>
<keyword evidence="1" id="KW-0560">Oxidoreductase</keyword>
<keyword evidence="3" id="KW-0520">NAD</keyword>
<dbReference type="InterPro" id="IPR013328">
    <property type="entry name" value="6PGD_dom2"/>
</dbReference>
<dbReference type="NCBIfam" id="NF006722">
    <property type="entry name" value="PRK09260.1"/>
    <property type="match status" value="1"/>
</dbReference>
<dbReference type="PIRSF" id="PIRSF000105">
    <property type="entry name" value="HCDH"/>
    <property type="match status" value="1"/>
</dbReference>
<feature type="binding site" evidence="3">
    <location>
        <begin position="8"/>
        <end position="13"/>
    </location>
    <ligand>
        <name>NAD(+)</name>
        <dbReference type="ChEBI" id="CHEBI:57540"/>
    </ligand>
</feature>
<feature type="binding site" evidence="3">
    <location>
        <position position="96"/>
    </location>
    <ligand>
        <name>NAD(+)</name>
        <dbReference type="ChEBI" id="CHEBI:57540"/>
    </ligand>
</feature>
<dbReference type="GO" id="GO:0006631">
    <property type="term" value="P:fatty acid metabolic process"/>
    <property type="evidence" value="ECO:0007669"/>
    <property type="project" value="InterPro"/>
</dbReference>
<dbReference type="InterPro" id="IPR006176">
    <property type="entry name" value="3-OHacyl-CoA_DH_NAD-bd"/>
</dbReference>
<gene>
    <name evidence="6" type="ORF">HZA61_01605</name>
</gene>
<dbReference type="EMBL" id="JACRIW010000014">
    <property type="protein sequence ID" value="MBI5168162.1"/>
    <property type="molecule type" value="Genomic_DNA"/>
</dbReference>
<evidence type="ECO:0000256" key="3">
    <source>
        <dbReference type="PIRSR" id="PIRSR000105-2"/>
    </source>
</evidence>
<dbReference type="InterPro" id="IPR006108">
    <property type="entry name" value="3HC_DH_C"/>
</dbReference>
<feature type="binding site" evidence="3">
    <location>
        <position position="91"/>
    </location>
    <ligand>
        <name>NAD(+)</name>
        <dbReference type="ChEBI" id="CHEBI:57540"/>
    </ligand>
</feature>
<evidence type="ECO:0000259" key="5">
    <source>
        <dbReference type="Pfam" id="PF02737"/>
    </source>
</evidence>
<dbReference type="FunFam" id="3.40.50.720:FF:000009">
    <property type="entry name" value="Fatty oxidation complex, alpha subunit"/>
    <property type="match status" value="1"/>
</dbReference>
<feature type="binding site" evidence="3">
    <location>
        <position position="142"/>
    </location>
    <ligand>
        <name>NAD(+)</name>
        <dbReference type="ChEBI" id="CHEBI:57540"/>
    </ligand>
</feature>
<dbReference type="SUPFAM" id="SSF51735">
    <property type="entry name" value="NAD(P)-binding Rossmann-fold domains"/>
    <property type="match status" value="1"/>
</dbReference>
<feature type="domain" description="3-hydroxyacyl-CoA dehydrogenase NAD binding" evidence="5">
    <location>
        <begin position="3"/>
        <end position="182"/>
    </location>
</feature>
<feature type="binding site" evidence="3">
    <location>
        <position position="31"/>
    </location>
    <ligand>
        <name>NAD(+)</name>
        <dbReference type="ChEBI" id="CHEBI:57540"/>
    </ligand>
</feature>
<accession>A0A933W791</accession>
<evidence type="ECO:0000256" key="1">
    <source>
        <dbReference type="ARBA" id="ARBA00023002"/>
    </source>
</evidence>
<dbReference type="PANTHER" id="PTHR48075:SF5">
    <property type="entry name" value="3-HYDROXYBUTYRYL-COA DEHYDROGENASE"/>
    <property type="match status" value="1"/>
</dbReference>
<dbReference type="Pfam" id="PF00725">
    <property type="entry name" value="3HCDH"/>
    <property type="match status" value="1"/>
</dbReference>
<feature type="binding site" evidence="3">
    <location>
        <position position="272"/>
    </location>
    <ligand>
        <name>NAD(+)</name>
        <dbReference type="ChEBI" id="CHEBI:57540"/>
    </ligand>
</feature>
<dbReference type="GO" id="GO:0070403">
    <property type="term" value="F:NAD+ binding"/>
    <property type="evidence" value="ECO:0007669"/>
    <property type="project" value="InterPro"/>
</dbReference>
<dbReference type="Gene3D" id="1.10.1040.10">
    <property type="entry name" value="N-(1-d-carboxylethyl)-l-norvaline Dehydrogenase, domain 2"/>
    <property type="match status" value="1"/>
</dbReference>
<feature type="binding site" evidence="3">
    <location>
        <position position="118"/>
    </location>
    <ligand>
        <name>NAD(+)</name>
        <dbReference type="ChEBI" id="CHEBI:57540"/>
    </ligand>
</feature>
<sequence>MQTIAVLGAGLMGRGIAYAAALGGYRTRLQDTSSEQLEKAVNDIGAILEKGVATGKVADEDAIAARKHLSTCTTLEEAVEGADFVIEAVPERMDLKVEIFAALDRIAPPHAILASNTSSLSVTEMAAATTRAPKVVGMHFFNPVHRMKLLEIVRALETSDETIAACEAVGVRMGKECVTVRESPGFVTSRINAMIGNEAFYMLQEGVASAADIDKALKLGLNHPMGPFELVDLVGLDTRLSILRFLHRTLGEKFRPCPLMEQYVAAGRLGRKSGRGVYDYPSNH</sequence>
<reference evidence="6" key="1">
    <citation type="submission" date="2020-07" db="EMBL/GenBank/DDBJ databases">
        <title>Huge and variable diversity of episymbiotic CPR bacteria and DPANN archaea in groundwater ecosystems.</title>
        <authorList>
            <person name="He C.Y."/>
            <person name="Keren R."/>
            <person name="Whittaker M."/>
            <person name="Farag I.F."/>
            <person name="Doudna J."/>
            <person name="Cate J.H.D."/>
            <person name="Banfield J.F."/>
        </authorList>
    </citation>
    <scope>NUCLEOTIDE SEQUENCE</scope>
    <source>
        <strain evidence="6">NC_groundwater_1813_Pr3_B-0.1um_71_17</strain>
    </source>
</reference>
<name>A0A933W791_UNCEI</name>
<feature type="site" description="Important for catalytic activity" evidence="2">
    <location>
        <position position="139"/>
    </location>
</feature>
<dbReference type="InterPro" id="IPR008927">
    <property type="entry name" value="6-PGluconate_DH-like_C_sf"/>
</dbReference>
<dbReference type="PANTHER" id="PTHR48075">
    <property type="entry name" value="3-HYDROXYACYL-COA DEHYDROGENASE FAMILY PROTEIN"/>
    <property type="match status" value="1"/>
</dbReference>
<protein>
    <submittedName>
        <fullName evidence="6">3-hydroxyacyl-CoA dehydrogenase</fullName>
    </submittedName>
</protein>
<dbReference type="InterPro" id="IPR036291">
    <property type="entry name" value="NAD(P)-bd_dom_sf"/>
</dbReference>
<proteinExistence type="predicted"/>
<evidence type="ECO:0000256" key="2">
    <source>
        <dbReference type="PIRSR" id="PIRSR000105-1"/>
    </source>
</evidence>
<organism evidence="6 7">
    <name type="scientific">Eiseniibacteriota bacterium</name>
    <dbReference type="NCBI Taxonomy" id="2212470"/>
    <lineage>
        <taxon>Bacteria</taxon>
        <taxon>Candidatus Eiseniibacteriota</taxon>
    </lineage>
</organism>
<feature type="domain" description="3-hydroxyacyl-CoA dehydrogenase C-terminal" evidence="4">
    <location>
        <begin position="185"/>
        <end position="280"/>
    </location>
</feature>
<dbReference type="InterPro" id="IPR022694">
    <property type="entry name" value="3-OHacyl-CoA_DH"/>
</dbReference>
<dbReference type="AlphaFoldDB" id="A0A933W791"/>
<dbReference type="GO" id="GO:0016616">
    <property type="term" value="F:oxidoreductase activity, acting on the CH-OH group of donors, NAD or NADP as acceptor"/>
    <property type="evidence" value="ECO:0007669"/>
    <property type="project" value="InterPro"/>
</dbReference>
<evidence type="ECO:0000259" key="4">
    <source>
        <dbReference type="Pfam" id="PF00725"/>
    </source>
</evidence>
<dbReference type="Pfam" id="PF02737">
    <property type="entry name" value="3HCDH_N"/>
    <property type="match status" value="1"/>
</dbReference>
<dbReference type="SUPFAM" id="SSF48179">
    <property type="entry name" value="6-phosphogluconate dehydrogenase C-terminal domain-like"/>
    <property type="match status" value="1"/>
</dbReference>
<dbReference type="Proteomes" id="UP000696931">
    <property type="component" value="Unassembled WGS sequence"/>
</dbReference>
<dbReference type="Gene3D" id="3.40.50.720">
    <property type="entry name" value="NAD(P)-binding Rossmann-like Domain"/>
    <property type="match status" value="1"/>
</dbReference>
<comment type="caution">
    <text evidence="6">The sequence shown here is derived from an EMBL/GenBank/DDBJ whole genome shotgun (WGS) entry which is preliminary data.</text>
</comment>
<evidence type="ECO:0000313" key="7">
    <source>
        <dbReference type="Proteomes" id="UP000696931"/>
    </source>
</evidence>